<evidence type="ECO:0000313" key="16">
    <source>
        <dbReference type="Proteomes" id="UP000053937"/>
    </source>
</evidence>
<dbReference type="PANTHER" id="PTHR11749">
    <property type="entry name" value="RIBULOSE-5-PHOSPHATE-3-EPIMERASE"/>
    <property type="match status" value="1"/>
</dbReference>
<feature type="binding site" evidence="10 14">
    <location>
        <position position="69"/>
    </location>
    <ligand>
        <name>substrate</name>
    </ligand>
</feature>
<dbReference type="NCBIfam" id="NF004076">
    <property type="entry name" value="PRK05581.1-4"/>
    <property type="match status" value="1"/>
</dbReference>
<dbReference type="Proteomes" id="UP000053937">
    <property type="component" value="Unassembled WGS sequence"/>
</dbReference>
<evidence type="ECO:0000256" key="12">
    <source>
        <dbReference type="PIRSR" id="PIRSR001461-1"/>
    </source>
</evidence>
<dbReference type="InterPro" id="IPR026019">
    <property type="entry name" value="Ribul_P_3_epim"/>
</dbReference>
<sequence length="221" mass="23368">MPGTSTLLAPSILSADFTELRSSIALAEKAGADWMHCDVMDGVFVPNISFGPFIVQAVAACTDTIIDTHLMITDPDRFIADFIKAGSHQITVHQEACPHLHRTVQYIKSLGAKAGVSINPATPVSVLESILPDLDLVLLMSVNPGFGGQKFIPSSLEKIAKLHAMRQEMNPDMVIAVDGGITEENAEAVVKAGADSLIAGTAFFKAADPVATAAKIKAFAR</sequence>
<evidence type="ECO:0000256" key="9">
    <source>
        <dbReference type="ARBA" id="ARBA00023235"/>
    </source>
</evidence>
<comment type="catalytic activity">
    <reaction evidence="1 10 11">
        <text>D-ribulose 5-phosphate = D-xylulose 5-phosphate</text>
        <dbReference type="Rhea" id="RHEA:13677"/>
        <dbReference type="ChEBI" id="CHEBI:57737"/>
        <dbReference type="ChEBI" id="CHEBI:58121"/>
        <dbReference type="EC" id="5.1.3.1"/>
    </reaction>
</comment>
<comment type="cofactor">
    <cofactor evidence="5">
        <name>Fe(2+)</name>
        <dbReference type="ChEBI" id="CHEBI:29033"/>
    </cofactor>
</comment>
<feature type="binding site" evidence="10 13">
    <location>
        <position position="178"/>
    </location>
    <ligand>
        <name>a divalent metal cation</name>
        <dbReference type="ChEBI" id="CHEBI:60240"/>
    </ligand>
</feature>
<dbReference type="Pfam" id="PF00834">
    <property type="entry name" value="Ribul_P_3_epim"/>
    <property type="match status" value="1"/>
</dbReference>
<feature type="binding site" evidence="10 14">
    <location>
        <position position="11"/>
    </location>
    <ligand>
        <name>substrate</name>
    </ligand>
</feature>
<keyword evidence="16" id="KW-1185">Reference proteome</keyword>
<dbReference type="EMBL" id="LMBR01000080">
    <property type="protein sequence ID" value="KUL30705.1"/>
    <property type="molecule type" value="Genomic_DNA"/>
</dbReference>
<gene>
    <name evidence="10" type="primary">rpe</name>
    <name evidence="15" type="ORF">ASB62_03705</name>
</gene>
<feature type="active site" description="Proton donor" evidence="10 12">
    <location>
        <position position="178"/>
    </location>
</feature>
<evidence type="ECO:0000313" key="15">
    <source>
        <dbReference type="EMBL" id="KUL30705.1"/>
    </source>
</evidence>
<evidence type="ECO:0000256" key="6">
    <source>
        <dbReference type="ARBA" id="ARBA00009541"/>
    </source>
</evidence>
<feature type="binding site" evidence="14">
    <location>
        <position position="180"/>
    </location>
    <ligand>
        <name>substrate</name>
    </ligand>
</feature>
<feature type="active site" description="Proton acceptor" evidence="10 12">
    <location>
        <position position="38"/>
    </location>
</feature>
<keyword evidence="13" id="KW-0464">Manganese</keyword>
<dbReference type="EC" id="5.1.3.1" evidence="7 10"/>
<comment type="caution">
    <text evidence="10">Lacks conserved residue(s) required for the propagation of feature annotation.</text>
</comment>
<accession>A0A101JPM0</accession>
<keyword evidence="8 10" id="KW-0479">Metal-binding</keyword>
<feature type="binding site" evidence="10">
    <location>
        <begin position="178"/>
        <end position="180"/>
    </location>
    <ligand>
        <name>substrate</name>
    </ligand>
</feature>
<comment type="caution">
    <text evidence="15">The sequence shown here is derived from an EMBL/GenBank/DDBJ whole genome shotgun (WGS) entry which is preliminary data.</text>
</comment>
<dbReference type="Gene3D" id="3.20.20.70">
    <property type="entry name" value="Aldolase class I"/>
    <property type="match status" value="1"/>
</dbReference>
<feature type="binding site" evidence="10 13">
    <location>
        <position position="69"/>
    </location>
    <ligand>
        <name>a divalent metal cation</name>
        <dbReference type="ChEBI" id="CHEBI:60240"/>
    </ligand>
</feature>
<comment type="cofactor">
    <cofactor evidence="2">
        <name>Mn(2+)</name>
        <dbReference type="ChEBI" id="CHEBI:29035"/>
    </cofactor>
</comment>
<feature type="binding site" evidence="10 13">
    <location>
        <position position="36"/>
    </location>
    <ligand>
        <name>a divalent metal cation</name>
        <dbReference type="ChEBI" id="CHEBI:60240"/>
    </ligand>
</feature>
<dbReference type="RefSeq" id="WP_059138678.1">
    <property type="nucleotide sequence ID" value="NZ_LMBR01000080.1"/>
</dbReference>
<comment type="function">
    <text evidence="10">Catalyzes the reversible epimerization of D-ribulose 5-phosphate to D-xylulose 5-phosphate.</text>
</comment>
<proteinExistence type="inferred from homology"/>
<feature type="binding site" evidence="10 14">
    <location>
        <begin position="145"/>
        <end position="148"/>
    </location>
    <ligand>
        <name>substrate</name>
    </ligand>
</feature>
<dbReference type="PROSITE" id="PS01086">
    <property type="entry name" value="RIBUL_P_3_EPIMER_2"/>
    <property type="match status" value="1"/>
</dbReference>
<comment type="pathway">
    <text evidence="10">Carbohydrate degradation.</text>
</comment>
<dbReference type="PIRSF" id="PIRSF001461">
    <property type="entry name" value="RPE"/>
    <property type="match status" value="1"/>
</dbReference>
<dbReference type="InterPro" id="IPR011060">
    <property type="entry name" value="RibuloseP-bd_barrel"/>
</dbReference>
<dbReference type="SUPFAM" id="SSF51366">
    <property type="entry name" value="Ribulose-phoshate binding barrel"/>
    <property type="match status" value="1"/>
</dbReference>
<comment type="cofactor">
    <cofactor evidence="4">
        <name>Zn(2+)</name>
        <dbReference type="ChEBI" id="CHEBI:29105"/>
    </cofactor>
</comment>
<feature type="binding site" evidence="10 13">
    <location>
        <position position="38"/>
    </location>
    <ligand>
        <name>a divalent metal cation</name>
        <dbReference type="ChEBI" id="CHEBI:60240"/>
    </ligand>
</feature>
<feature type="binding site" evidence="14">
    <location>
        <begin position="200"/>
        <end position="201"/>
    </location>
    <ligand>
        <name>substrate</name>
    </ligand>
</feature>
<evidence type="ECO:0000256" key="11">
    <source>
        <dbReference type="PIRNR" id="PIRNR001461"/>
    </source>
</evidence>
<evidence type="ECO:0000256" key="14">
    <source>
        <dbReference type="PIRSR" id="PIRSR001461-3"/>
    </source>
</evidence>
<dbReference type="GO" id="GO:0046872">
    <property type="term" value="F:metal ion binding"/>
    <property type="evidence" value="ECO:0007669"/>
    <property type="project" value="UniProtKB-UniRule"/>
</dbReference>
<dbReference type="GO" id="GO:0004750">
    <property type="term" value="F:D-ribulose-phosphate 3-epimerase activity"/>
    <property type="evidence" value="ECO:0007669"/>
    <property type="project" value="UniProtKB-UniRule"/>
</dbReference>
<dbReference type="OrthoDB" id="1645589at2"/>
<keyword evidence="13" id="KW-0170">Cobalt</keyword>
<keyword evidence="13" id="KW-0862">Zinc</keyword>
<comment type="cofactor">
    <cofactor evidence="10 13">
        <name>a divalent metal cation</name>
        <dbReference type="ChEBI" id="CHEBI:60240"/>
    </cofactor>
    <text evidence="10 13">Binds 1 divalent metal cation per subunit.</text>
</comment>
<dbReference type="GO" id="GO:0019323">
    <property type="term" value="P:pentose catabolic process"/>
    <property type="evidence" value="ECO:0007669"/>
    <property type="project" value="UniProtKB-UniRule"/>
</dbReference>
<protein>
    <recommendedName>
        <fullName evidence="7 10">Ribulose-phosphate 3-epimerase</fullName>
        <ecNumber evidence="7 10">5.1.3.1</ecNumber>
    </recommendedName>
</protein>
<comment type="cofactor">
    <cofactor evidence="3">
        <name>Co(2+)</name>
        <dbReference type="ChEBI" id="CHEBI:48828"/>
    </cofactor>
</comment>
<dbReference type="GO" id="GO:0006098">
    <property type="term" value="P:pentose-phosphate shunt"/>
    <property type="evidence" value="ECO:0007669"/>
    <property type="project" value="UniProtKB-UniRule"/>
</dbReference>
<dbReference type="GO" id="GO:0005737">
    <property type="term" value="C:cytoplasm"/>
    <property type="evidence" value="ECO:0007669"/>
    <property type="project" value="UniProtKB-ARBA"/>
</dbReference>
<comment type="similarity">
    <text evidence="6 10 11">Belongs to the ribulose-phosphate 3-epimerase family.</text>
</comment>
<dbReference type="InterPro" id="IPR000056">
    <property type="entry name" value="Ribul_P_3_epim-like"/>
</dbReference>
<evidence type="ECO:0000256" key="1">
    <source>
        <dbReference type="ARBA" id="ARBA00001782"/>
    </source>
</evidence>
<dbReference type="FunFam" id="3.20.20.70:FF:000004">
    <property type="entry name" value="Ribulose-phosphate 3-epimerase"/>
    <property type="match status" value="1"/>
</dbReference>
<dbReference type="HAMAP" id="MF_02227">
    <property type="entry name" value="RPE"/>
    <property type="match status" value="1"/>
</dbReference>
<evidence type="ECO:0000256" key="2">
    <source>
        <dbReference type="ARBA" id="ARBA00001936"/>
    </source>
</evidence>
<evidence type="ECO:0000256" key="3">
    <source>
        <dbReference type="ARBA" id="ARBA00001941"/>
    </source>
</evidence>
<reference evidence="15 16" key="1">
    <citation type="submission" date="2015-10" db="EMBL/GenBank/DDBJ databases">
        <title>Draft Genome Sequence of Chlorobium limicola strain Frasassi Growing under Artificial Lighting in the Frasassi Cave System.</title>
        <authorList>
            <person name="Mansor M."/>
            <person name="Macalady J."/>
        </authorList>
    </citation>
    <scope>NUCLEOTIDE SEQUENCE [LARGE SCALE GENOMIC DNA]</scope>
    <source>
        <strain evidence="15 16">Frasassi</strain>
    </source>
</reference>
<evidence type="ECO:0000256" key="13">
    <source>
        <dbReference type="PIRSR" id="PIRSR001461-2"/>
    </source>
</evidence>
<dbReference type="InterPro" id="IPR013785">
    <property type="entry name" value="Aldolase_TIM"/>
</dbReference>
<dbReference type="CDD" id="cd00429">
    <property type="entry name" value="RPE"/>
    <property type="match status" value="1"/>
</dbReference>
<evidence type="ECO:0000256" key="5">
    <source>
        <dbReference type="ARBA" id="ARBA00001954"/>
    </source>
</evidence>
<keyword evidence="10 11" id="KW-0119">Carbohydrate metabolism</keyword>
<evidence type="ECO:0000256" key="10">
    <source>
        <dbReference type="HAMAP-Rule" id="MF_02227"/>
    </source>
</evidence>
<name>A0A101JPM0_CHLLI</name>
<evidence type="ECO:0000256" key="4">
    <source>
        <dbReference type="ARBA" id="ARBA00001947"/>
    </source>
</evidence>
<dbReference type="AlphaFoldDB" id="A0A101JPM0"/>
<dbReference type="NCBIfam" id="TIGR01163">
    <property type="entry name" value="rpe"/>
    <property type="match status" value="1"/>
</dbReference>
<evidence type="ECO:0000256" key="8">
    <source>
        <dbReference type="ARBA" id="ARBA00022723"/>
    </source>
</evidence>
<organism evidence="15 16">
    <name type="scientific">Chlorobium limicola</name>
    <dbReference type="NCBI Taxonomy" id="1092"/>
    <lineage>
        <taxon>Bacteria</taxon>
        <taxon>Pseudomonadati</taxon>
        <taxon>Chlorobiota</taxon>
        <taxon>Chlorobiia</taxon>
        <taxon>Chlorobiales</taxon>
        <taxon>Chlorobiaceae</taxon>
        <taxon>Chlorobium/Pelodictyon group</taxon>
        <taxon>Chlorobium</taxon>
    </lineage>
</organism>
<keyword evidence="9 10" id="KW-0413">Isomerase</keyword>
<evidence type="ECO:0000256" key="7">
    <source>
        <dbReference type="ARBA" id="ARBA00013188"/>
    </source>
</evidence>